<proteinExistence type="predicted"/>
<dbReference type="NCBIfam" id="TIGR03344">
    <property type="entry name" value="VI_effect_Hcp1"/>
    <property type="match status" value="1"/>
</dbReference>
<dbReference type="PANTHER" id="PTHR34319:SF6">
    <property type="entry name" value="MAJOR EXPORTED PROTEIN"/>
    <property type="match status" value="1"/>
</dbReference>
<keyword evidence="4" id="KW-1185">Reference proteome</keyword>
<gene>
    <name evidence="1" type="primary">hcp</name>
    <name evidence="2" type="ORF">AUN14_06270</name>
    <name evidence="1" type="ORF">FZI19_11650</name>
</gene>
<dbReference type="Proteomes" id="UP000244378">
    <property type="component" value="Unassembled WGS sequence"/>
</dbReference>
<dbReference type="EMBL" id="MSAE01000009">
    <property type="protein sequence ID" value="PUX16143.1"/>
    <property type="molecule type" value="Genomic_DNA"/>
</dbReference>
<dbReference type="AlphaFoldDB" id="A0A2T7AVL6"/>
<dbReference type="SUPFAM" id="SSF141452">
    <property type="entry name" value="Hcp1-like"/>
    <property type="match status" value="1"/>
</dbReference>
<dbReference type="Pfam" id="PF05638">
    <property type="entry name" value="T6SS_HCP"/>
    <property type="match status" value="1"/>
</dbReference>
<sequence>MAVPAHLWLYDASGVLIAGGSEVTGREDSIEIQSFGHGLAVPYDGNTGRLTATRVHNLMNIEKEFDKSSPYLYRAVATSENLQQAIIRWYRINRAGMEEEFFQMVLESVRITGIHPNMQNFKHPEGLLSTPVESVALIYSKITWKYLNGNIQYTDQWNSQVYA</sequence>
<evidence type="ECO:0000313" key="2">
    <source>
        <dbReference type="EMBL" id="PUX16143.1"/>
    </source>
</evidence>
<evidence type="ECO:0000313" key="3">
    <source>
        <dbReference type="Proteomes" id="UP000244378"/>
    </source>
</evidence>
<comment type="caution">
    <text evidence="2">The sequence shown here is derived from an EMBL/GenBank/DDBJ whole genome shotgun (WGS) entry which is preliminary data.</text>
</comment>
<dbReference type="Gene3D" id="2.30.110.20">
    <property type="entry name" value="Hcp1-like"/>
    <property type="match status" value="1"/>
</dbReference>
<evidence type="ECO:0000313" key="1">
    <source>
        <dbReference type="EMBL" id="KAB0878698.1"/>
    </source>
</evidence>
<protein>
    <submittedName>
        <fullName evidence="2">Type VI secretion system tube protein Hcp</fullName>
    </submittedName>
</protein>
<organism evidence="2 3">
    <name type="scientific">Cronobacter muytjensii</name>
    <dbReference type="NCBI Taxonomy" id="413501"/>
    <lineage>
        <taxon>Bacteria</taxon>
        <taxon>Pseudomonadati</taxon>
        <taxon>Pseudomonadota</taxon>
        <taxon>Gammaproteobacteria</taxon>
        <taxon>Enterobacterales</taxon>
        <taxon>Enterobacteriaceae</taxon>
        <taxon>Cronobacter</taxon>
    </lineage>
</organism>
<dbReference type="Proteomes" id="UP000469927">
    <property type="component" value="Unassembled WGS sequence"/>
</dbReference>
<name>A0A2T7AVL6_9ENTR</name>
<evidence type="ECO:0000313" key="4">
    <source>
        <dbReference type="Proteomes" id="UP000469927"/>
    </source>
</evidence>
<accession>A0A2T7AVL6</accession>
<dbReference type="RefSeq" id="WP_075192729.1">
    <property type="nucleotide sequence ID" value="NZ_JADKNN010000007.1"/>
</dbReference>
<dbReference type="InterPro" id="IPR036624">
    <property type="entry name" value="Hcp1-lik_sf"/>
</dbReference>
<dbReference type="EMBL" id="WAGD01000031">
    <property type="protein sequence ID" value="KAB0878698.1"/>
    <property type="molecule type" value="Genomic_DNA"/>
</dbReference>
<reference evidence="1 4" key="2">
    <citation type="submission" date="2019-08" db="EMBL/GenBank/DDBJ databases">
        <title>Prevalence, distribution, and phylogeny of type two toxin-antitoxin genes possessed by Cronobacter species where C. sakazakii homologs follow sequence type lineages.</title>
        <authorList>
            <person name="Finkelstein S."/>
            <person name="Negrete F."/>
            <person name="Jang H."/>
            <person name="Gopinath G.R."/>
            <person name="Tall B.D."/>
        </authorList>
    </citation>
    <scope>NUCLEOTIDE SEQUENCE [LARGE SCALE GENOMIC DNA]</scope>
    <source>
        <strain evidence="1 4">MOD1_GK1257</strain>
    </source>
</reference>
<dbReference type="InterPro" id="IPR052947">
    <property type="entry name" value="T6SS_Hcp1_domain"/>
</dbReference>
<dbReference type="InterPro" id="IPR008514">
    <property type="entry name" value="T6SS_Hcp"/>
</dbReference>
<dbReference type="PANTHER" id="PTHR34319">
    <property type="entry name" value="MAJOR EXPORTED PROTEIN"/>
    <property type="match status" value="1"/>
</dbReference>
<reference evidence="2 3" key="1">
    <citation type="submission" date="2016-12" db="EMBL/GenBank/DDBJ databases">
        <title>Analysis of the Molecular Diversity Among Cronobacter Species Isolated from Filth Flies Using a Pan Genomic DNA Microarray.</title>
        <authorList>
            <person name="Pava-Ripoll M."/>
            <person name="Tall B."/>
            <person name="Farber J."/>
            <person name="Fanning S."/>
            <person name="Lehner A."/>
            <person name="Stephan R."/>
            <person name="Pagotto F."/>
            <person name="Iverson C."/>
            <person name="Ziobro G."/>
            <person name="Miller A."/>
            <person name="Pearson R."/>
            <person name="Yan Q."/>
            <person name="Kim M."/>
            <person name="Jeong S."/>
            <person name="Park J."/>
            <person name="Jun S."/>
            <person name="Choi H."/>
            <person name="Chung T."/>
            <person name="Yoo Y."/>
            <person name="Park E."/>
            <person name="Hwang S."/>
            <person name="Lee B."/>
            <person name="Sathyamoorthy V."/>
            <person name="Carter L."/>
            <person name="Mammel M."/>
            <person name="Jackson S."/>
            <person name="Kothary M."/>
            <person name="Patel I."/>
            <person name="Grim C."/>
            <person name="Gopinath G."/>
            <person name="Gangiredla J."/>
            <person name="Chase H."/>
        </authorList>
    </citation>
    <scope>NUCLEOTIDE SEQUENCE [LARGE SCALE GENOMIC DNA]</scope>
    <source>
        <strain evidence="2 3">MOD1-Md1s</strain>
    </source>
</reference>
<dbReference type="OrthoDB" id="5674026at2"/>